<reference evidence="2" key="1">
    <citation type="journal article" date="2021" name="PeerJ">
        <title>Extensive microbial diversity within the chicken gut microbiome revealed by metagenomics and culture.</title>
        <authorList>
            <person name="Gilroy R."/>
            <person name="Ravi A."/>
            <person name="Getino M."/>
            <person name="Pursley I."/>
            <person name="Horton D.L."/>
            <person name="Alikhan N.F."/>
            <person name="Baker D."/>
            <person name="Gharbi K."/>
            <person name="Hall N."/>
            <person name="Watson M."/>
            <person name="Adriaenssens E.M."/>
            <person name="Foster-Nyarko E."/>
            <person name="Jarju S."/>
            <person name="Secka A."/>
            <person name="Antonio M."/>
            <person name="Oren A."/>
            <person name="Chaudhuri R.R."/>
            <person name="La Ragione R."/>
            <person name="Hildebrand F."/>
            <person name="Pallen M.J."/>
        </authorList>
    </citation>
    <scope>NUCLEOTIDE SEQUENCE</scope>
    <source>
        <strain evidence="2">ChiBcec8-13705</strain>
    </source>
</reference>
<name>A0A9D2S386_9FIRM</name>
<evidence type="ECO:0000313" key="2">
    <source>
        <dbReference type="EMBL" id="HJB42558.1"/>
    </source>
</evidence>
<organism evidence="2 3">
    <name type="scientific">Candidatus Gemmiger avicola</name>
    <dbReference type="NCBI Taxonomy" id="2838605"/>
    <lineage>
        <taxon>Bacteria</taxon>
        <taxon>Bacillati</taxon>
        <taxon>Bacillota</taxon>
        <taxon>Clostridia</taxon>
        <taxon>Eubacteriales</taxon>
        <taxon>Gemmiger</taxon>
    </lineage>
</organism>
<feature type="transmembrane region" description="Helical" evidence="1">
    <location>
        <begin position="12"/>
        <end position="33"/>
    </location>
</feature>
<evidence type="ECO:0000313" key="3">
    <source>
        <dbReference type="Proteomes" id="UP000886803"/>
    </source>
</evidence>
<accession>A0A9D2S386</accession>
<evidence type="ECO:0000256" key="1">
    <source>
        <dbReference type="SAM" id="Phobius"/>
    </source>
</evidence>
<keyword evidence="1" id="KW-0812">Transmembrane</keyword>
<keyword evidence="1" id="KW-1133">Transmembrane helix</keyword>
<keyword evidence="1" id="KW-0472">Membrane</keyword>
<protein>
    <submittedName>
        <fullName evidence="2">Uncharacterized protein</fullName>
    </submittedName>
</protein>
<dbReference type="EMBL" id="DWYG01000148">
    <property type="protein sequence ID" value="HJB42558.1"/>
    <property type="molecule type" value="Genomic_DNA"/>
</dbReference>
<proteinExistence type="predicted"/>
<dbReference type="AlphaFoldDB" id="A0A9D2S386"/>
<sequence>MENQQPKRKSLLLHRLAMVAVALVCLAAIKMLLGTRTLMYLYARDIDHIAVTVTPPGESLTATGDDVAEAVSLLSKAVTHGRQNEAPAGQAVSLTIYNHDGTTQQVVACGDYLEIDGKGYKMRLSDGEKIDAWADALAEAQGAAME</sequence>
<dbReference type="Proteomes" id="UP000886803">
    <property type="component" value="Unassembled WGS sequence"/>
</dbReference>
<comment type="caution">
    <text evidence="2">The sequence shown here is derived from an EMBL/GenBank/DDBJ whole genome shotgun (WGS) entry which is preliminary data.</text>
</comment>
<gene>
    <name evidence="2" type="ORF">H9945_08670</name>
</gene>
<reference evidence="2" key="2">
    <citation type="submission" date="2021-04" db="EMBL/GenBank/DDBJ databases">
        <authorList>
            <person name="Gilroy R."/>
        </authorList>
    </citation>
    <scope>NUCLEOTIDE SEQUENCE</scope>
    <source>
        <strain evidence="2">ChiBcec8-13705</strain>
    </source>
</reference>